<dbReference type="EMBL" id="BART01031715">
    <property type="protein sequence ID" value="GAH16886.1"/>
    <property type="molecule type" value="Genomic_DNA"/>
</dbReference>
<evidence type="ECO:0000313" key="1">
    <source>
        <dbReference type="EMBL" id="GAH16886.1"/>
    </source>
</evidence>
<dbReference type="PANTHER" id="PTHR37560:SF2">
    <property type="entry name" value="DUF711 DOMAIN-CONTAINING PROTEIN"/>
    <property type="match status" value="1"/>
</dbReference>
<dbReference type="Gene3D" id="3.20.70.20">
    <property type="match status" value="1"/>
</dbReference>
<dbReference type="AlphaFoldDB" id="X1D7Z5"/>
<protein>
    <recommendedName>
        <fullName evidence="2">DUF711 family protein</fullName>
    </recommendedName>
</protein>
<proteinExistence type="predicted"/>
<organism evidence="1">
    <name type="scientific">marine sediment metagenome</name>
    <dbReference type="NCBI Taxonomy" id="412755"/>
    <lineage>
        <taxon>unclassified sequences</taxon>
        <taxon>metagenomes</taxon>
        <taxon>ecological metagenomes</taxon>
    </lineage>
</organism>
<dbReference type="SUPFAM" id="SSF51998">
    <property type="entry name" value="PFL-like glycyl radical enzymes"/>
    <property type="match status" value="1"/>
</dbReference>
<sequence length="118" mass="13023">MLPVLEDTVLAESVVADRLTINDLLLYSAVCGTGLDTIPLPGSISEDQLYAVLLDLAALAQRLGKFLTARLMPIPGKRVGEVTDFDFEFFANSKVMDFKAKPLEGHLTEEENFHIQSR</sequence>
<reference evidence="1" key="1">
    <citation type="journal article" date="2014" name="Front. Microbiol.">
        <title>High frequency of phylogenetically diverse reductive dehalogenase-homologous genes in deep subseafloor sedimentary metagenomes.</title>
        <authorList>
            <person name="Kawai M."/>
            <person name="Futagami T."/>
            <person name="Toyoda A."/>
            <person name="Takaki Y."/>
            <person name="Nishi S."/>
            <person name="Hori S."/>
            <person name="Arai W."/>
            <person name="Tsubouchi T."/>
            <person name="Morono Y."/>
            <person name="Uchiyama I."/>
            <person name="Ito T."/>
            <person name="Fujiyama A."/>
            <person name="Inagaki F."/>
            <person name="Takami H."/>
        </authorList>
    </citation>
    <scope>NUCLEOTIDE SEQUENCE</scope>
    <source>
        <strain evidence="1">Expedition CK06-06</strain>
    </source>
</reference>
<accession>X1D7Z5</accession>
<name>X1D7Z5_9ZZZZ</name>
<gene>
    <name evidence="1" type="ORF">S01H4_55020</name>
</gene>
<dbReference type="Pfam" id="PF05167">
    <property type="entry name" value="DUF711"/>
    <property type="match status" value="1"/>
</dbReference>
<evidence type="ECO:0008006" key="2">
    <source>
        <dbReference type="Google" id="ProtNLM"/>
    </source>
</evidence>
<dbReference type="PANTHER" id="PTHR37560">
    <property type="entry name" value="UPF0210 PROTEIN SPR0218"/>
    <property type="match status" value="1"/>
</dbReference>
<feature type="non-terminal residue" evidence="1">
    <location>
        <position position="118"/>
    </location>
</feature>
<comment type="caution">
    <text evidence="1">The sequence shown here is derived from an EMBL/GenBank/DDBJ whole genome shotgun (WGS) entry which is preliminary data.</text>
</comment>
<dbReference type="InterPro" id="IPR007841">
    <property type="entry name" value="UPF0210"/>
</dbReference>